<evidence type="ECO:0000256" key="1">
    <source>
        <dbReference type="SAM" id="MobiDB-lite"/>
    </source>
</evidence>
<evidence type="ECO:0000313" key="2">
    <source>
        <dbReference type="EMBL" id="GAA0171723.1"/>
    </source>
</evidence>
<name>A0AAV3RA01_LITER</name>
<dbReference type="Proteomes" id="UP001454036">
    <property type="component" value="Unassembled WGS sequence"/>
</dbReference>
<protein>
    <submittedName>
        <fullName evidence="2">Uncharacterized protein</fullName>
    </submittedName>
</protein>
<comment type="caution">
    <text evidence="2">The sequence shown here is derived from an EMBL/GenBank/DDBJ whole genome shotgun (WGS) entry which is preliminary data.</text>
</comment>
<accession>A0AAV3RA01</accession>
<gene>
    <name evidence="2" type="ORF">LIER_41209</name>
</gene>
<feature type="compositionally biased region" description="Low complexity" evidence="1">
    <location>
        <begin position="21"/>
        <end position="34"/>
    </location>
</feature>
<sequence length="155" mass="17459">MNPVNLYHSSDDNNDDDGDSGHNSSPPSNHGNRSPRSDNTPSFDTNASPVSTLPQYASNPQTPVLHTRNFTTTDIVALILQGDNQRTTNQASSSHANPLNPINPKNPQHLWFRRWMKTLRRTLKRIPLNLKILLTPQEARWINAAFLLMKLLDNT</sequence>
<feature type="region of interest" description="Disordered" evidence="1">
    <location>
        <begin position="1"/>
        <end position="65"/>
    </location>
</feature>
<dbReference type="AlphaFoldDB" id="A0AAV3RA01"/>
<dbReference type="EMBL" id="BAABME010025208">
    <property type="protein sequence ID" value="GAA0171723.1"/>
    <property type="molecule type" value="Genomic_DNA"/>
</dbReference>
<keyword evidence="3" id="KW-1185">Reference proteome</keyword>
<proteinExistence type="predicted"/>
<evidence type="ECO:0000313" key="3">
    <source>
        <dbReference type="Proteomes" id="UP001454036"/>
    </source>
</evidence>
<organism evidence="2 3">
    <name type="scientific">Lithospermum erythrorhizon</name>
    <name type="common">Purple gromwell</name>
    <name type="synonym">Lithospermum officinale var. erythrorhizon</name>
    <dbReference type="NCBI Taxonomy" id="34254"/>
    <lineage>
        <taxon>Eukaryota</taxon>
        <taxon>Viridiplantae</taxon>
        <taxon>Streptophyta</taxon>
        <taxon>Embryophyta</taxon>
        <taxon>Tracheophyta</taxon>
        <taxon>Spermatophyta</taxon>
        <taxon>Magnoliopsida</taxon>
        <taxon>eudicotyledons</taxon>
        <taxon>Gunneridae</taxon>
        <taxon>Pentapetalae</taxon>
        <taxon>asterids</taxon>
        <taxon>lamiids</taxon>
        <taxon>Boraginales</taxon>
        <taxon>Boraginaceae</taxon>
        <taxon>Boraginoideae</taxon>
        <taxon>Lithospermeae</taxon>
        <taxon>Lithospermum</taxon>
    </lineage>
</organism>
<reference evidence="2 3" key="1">
    <citation type="submission" date="2024-01" db="EMBL/GenBank/DDBJ databases">
        <title>The complete chloroplast genome sequence of Lithospermum erythrorhizon: insights into the phylogenetic relationship among Boraginaceae species and the maternal lineages of purple gromwells.</title>
        <authorList>
            <person name="Okada T."/>
            <person name="Watanabe K."/>
        </authorList>
    </citation>
    <scope>NUCLEOTIDE SEQUENCE [LARGE SCALE GENOMIC DNA]</scope>
</reference>
<feature type="compositionally biased region" description="Polar residues" evidence="1">
    <location>
        <begin position="38"/>
        <end position="65"/>
    </location>
</feature>